<gene>
    <name evidence="5" type="ORF">QBC37DRAFT_298169</name>
</gene>
<feature type="region of interest" description="Disordered" evidence="2">
    <location>
        <begin position="1"/>
        <end position="60"/>
    </location>
</feature>
<dbReference type="PANTHER" id="PTHR36681:SF3">
    <property type="entry name" value="NUCLEAR GTPASE, GERMINAL CENTER-ASSOCIATED, TANDEM DUPLICATE 3"/>
    <property type="match status" value="1"/>
</dbReference>
<evidence type="ECO:0000256" key="2">
    <source>
        <dbReference type="SAM" id="MobiDB-lite"/>
    </source>
</evidence>
<dbReference type="Gene3D" id="3.40.50.300">
    <property type="entry name" value="P-loop containing nucleotide triphosphate hydrolases"/>
    <property type="match status" value="2"/>
</dbReference>
<dbReference type="Proteomes" id="UP001301769">
    <property type="component" value="Unassembled WGS sequence"/>
</dbReference>
<evidence type="ECO:0000259" key="3">
    <source>
        <dbReference type="Pfam" id="PF00350"/>
    </source>
</evidence>
<evidence type="ECO:0000256" key="1">
    <source>
        <dbReference type="SAM" id="Coils"/>
    </source>
</evidence>
<dbReference type="SUPFAM" id="SSF52540">
    <property type="entry name" value="P-loop containing nucleoside triphosphate hydrolases"/>
    <property type="match status" value="1"/>
</dbReference>
<dbReference type="InterPro" id="IPR027417">
    <property type="entry name" value="P-loop_NTPase"/>
</dbReference>
<dbReference type="InterPro" id="IPR045063">
    <property type="entry name" value="Dynamin_N"/>
</dbReference>
<evidence type="ECO:0000313" key="6">
    <source>
        <dbReference type="Proteomes" id="UP001301769"/>
    </source>
</evidence>
<dbReference type="InterPro" id="IPR056024">
    <property type="entry name" value="DUF7605"/>
</dbReference>
<keyword evidence="6" id="KW-1185">Reference proteome</keyword>
<evidence type="ECO:0000313" key="5">
    <source>
        <dbReference type="EMBL" id="KAK4207683.1"/>
    </source>
</evidence>
<keyword evidence="1" id="KW-0175">Coiled coil</keyword>
<reference evidence="5" key="1">
    <citation type="journal article" date="2023" name="Mol. Phylogenet. Evol.">
        <title>Genome-scale phylogeny and comparative genomics of the fungal order Sordariales.</title>
        <authorList>
            <person name="Hensen N."/>
            <person name="Bonometti L."/>
            <person name="Westerberg I."/>
            <person name="Brannstrom I.O."/>
            <person name="Guillou S."/>
            <person name="Cros-Aarteil S."/>
            <person name="Calhoun S."/>
            <person name="Haridas S."/>
            <person name="Kuo A."/>
            <person name="Mondo S."/>
            <person name="Pangilinan J."/>
            <person name="Riley R."/>
            <person name="LaButti K."/>
            <person name="Andreopoulos B."/>
            <person name="Lipzen A."/>
            <person name="Chen C."/>
            <person name="Yan M."/>
            <person name="Daum C."/>
            <person name="Ng V."/>
            <person name="Clum A."/>
            <person name="Steindorff A."/>
            <person name="Ohm R.A."/>
            <person name="Martin F."/>
            <person name="Silar P."/>
            <person name="Natvig D.O."/>
            <person name="Lalanne C."/>
            <person name="Gautier V."/>
            <person name="Ament-Velasquez S.L."/>
            <person name="Kruys A."/>
            <person name="Hutchinson M.I."/>
            <person name="Powell A.J."/>
            <person name="Barry K."/>
            <person name="Miller A.N."/>
            <person name="Grigoriev I.V."/>
            <person name="Debuchy R."/>
            <person name="Gladieux P."/>
            <person name="Hiltunen Thoren M."/>
            <person name="Johannesson H."/>
        </authorList>
    </citation>
    <scope>NUCLEOTIDE SEQUENCE</scope>
    <source>
        <strain evidence="5">PSN293</strain>
    </source>
</reference>
<comment type="caution">
    <text evidence="5">The sequence shown here is derived from an EMBL/GenBank/DDBJ whole genome shotgun (WGS) entry which is preliminary data.</text>
</comment>
<accession>A0AAN7B1Q4</accession>
<dbReference type="EMBL" id="MU858279">
    <property type="protein sequence ID" value="KAK4207683.1"/>
    <property type="molecule type" value="Genomic_DNA"/>
</dbReference>
<feature type="domain" description="Dynamin N-terminal" evidence="3">
    <location>
        <begin position="114"/>
        <end position="356"/>
    </location>
</feature>
<dbReference type="AlphaFoldDB" id="A0AAN7B1Q4"/>
<dbReference type="Pfam" id="PF00350">
    <property type="entry name" value="Dynamin_N"/>
    <property type="match status" value="1"/>
</dbReference>
<reference evidence="5" key="2">
    <citation type="submission" date="2023-05" db="EMBL/GenBank/DDBJ databases">
        <authorList>
            <consortium name="Lawrence Berkeley National Laboratory"/>
            <person name="Steindorff A."/>
            <person name="Hensen N."/>
            <person name="Bonometti L."/>
            <person name="Westerberg I."/>
            <person name="Brannstrom I.O."/>
            <person name="Guillou S."/>
            <person name="Cros-Aarteil S."/>
            <person name="Calhoun S."/>
            <person name="Haridas S."/>
            <person name="Kuo A."/>
            <person name="Mondo S."/>
            <person name="Pangilinan J."/>
            <person name="Riley R."/>
            <person name="Labutti K."/>
            <person name="Andreopoulos B."/>
            <person name="Lipzen A."/>
            <person name="Chen C."/>
            <person name="Yanf M."/>
            <person name="Daum C."/>
            <person name="Ng V."/>
            <person name="Clum A."/>
            <person name="Ohm R."/>
            <person name="Martin F."/>
            <person name="Silar P."/>
            <person name="Natvig D."/>
            <person name="Lalanne C."/>
            <person name="Gautier V."/>
            <person name="Ament-Velasquez S.L."/>
            <person name="Kruys A."/>
            <person name="Hutchinson M.I."/>
            <person name="Powell A.J."/>
            <person name="Barry K."/>
            <person name="Miller A.N."/>
            <person name="Grigoriev I.V."/>
            <person name="Debuchy R."/>
            <person name="Gladieux P."/>
            <person name="Thoren M.H."/>
            <person name="Johannesson H."/>
        </authorList>
    </citation>
    <scope>NUCLEOTIDE SEQUENCE</scope>
    <source>
        <strain evidence="5">PSN293</strain>
    </source>
</reference>
<protein>
    <submittedName>
        <fullName evidence="5">Nuclear GTPase SLIP-GC 3</fullName>
    </submittedName>
</protein>
<proteinExistence type="predicted"/>
<evidence type="ECO:0000259" key="4">
    <source>
        <dbReference type="Pfam" id="PF24564"/>
    </source>
</evidence>
<feature type="domain" description="DUF7605" evidence="4">
    <location>
        <begin position="617"/>
        <end position="799"/>
    </location>
</feature>
<feature type="coiled-coil region" evidence="1">
    <location>
        <begin position="395"/>
        <end position="446"/>
    </location>
</feature>
<dbReference type="Pfam" id="PF24564">
    <property type="entry name" value="DUF7605"/>
    <property type="match status" value="1"/>
</dbReference>
<organism evidence="5 6">
    <name type="scientific">Rhypophila decipiens</name>
    <dbReference type="NCBI Taxonomy" id="261697"/>
    <lineage>
        <taxon>Eukaryota</taxon>
        <taxon>Fungi</taxon>
        <taxon>Dikarya</taxon>
        <taxon>Ascomycota</taxon>
        <taxon>Pezizomycotina</taxon>
        <taxon>Sordariomycetes</taxon>
        <taxon>Sordariomycetidae</taxon>
        <taxon>Sordariales</taxon>
        <taxon>Naviculisporaceae</taxon>
        <taxon>Rhypophila</taxon>
    </lineage>
</organism>
<dbReference type="PANTHER" id="PTHR36681">
    <property type="entry name" value="NUCLEAR GTPASE, GERMINAL CENTER-ASSOCIATED, TANDEM DUPLICATE 3"/>
    <property type="match status" value="1"/>
</dbReference>
<sequence>MSSRYLSPSHGPDDDESRQGGSPGSSRPSPGRRRRSSSQMNQAPHDVRDEEPPEDEFNNPTFQRAFEDSRKMMAKLKATLGSGELHLEPDSTIRRLRKKAGKLAQFRCPPTRTVGFVGDSGVGKSSLLNSLLDCKGLARASNSGTACTCVVTEYHYHEHDNFTIHVDLFTKDELQMQLTEMVQAYRRHHLGPEIADRDEQQDIADRAKVANDTFQAMFRSRKKFADGQFVLGNQPEEAIISTMIKWAGQTLENDLPGTTTVGSKAECSRLLVDFTSERPDSQPRRSNSPQKTEQSLWPFIKKIRVYLSAHILSKGLILVDLPGLRDLNSARQNITERYILKCDEIFAVCCIGRAVTDVGVKAVFDLARQARLSNVGIVCTKSDDINPEEALTDWKKSKGRELEERMDRLKAAEDELRTMKARVDELREFQQDDDLLDEEIQELERLQSLVPSRERAVETLKLEQQRYLISTRNSLVRMQLLNLYKDTIPGGDLKVFCVSNKLYWEHRQAARDKALPWLELSGIIPLRKHCIAMVSNSQLRIARNYMDNDVRSLVSSVELWVQSGAGTQTAEEKEAVHYVLDAIEERLKKDLTGRNAPFSRLSKDLAKEFREQIYAKRRITRWTRQAVDASSDWAGWHHSTYSAFCRNYGHHCTNAVGNRNWNQEAMERMVRDMTPPWTDFCHSITDEHIGSLTTIIEEAMDWAIELVDDEILDESEAEILDEVLETRQGLLTADLEDACQKFETGLRLLWKNVSSSHRTSLMGENMETAYRECQAESGTGSDSRRKSIIRRQLSDEGLFEDIMSKFKTQFRDLVTDLQNAMQQAAESHVAEICQTLNMLRDENVITESERDGEFRKRVEEEVARVRAQLPPRD</sequence>
<name>A0AAN7B1Q4_9PEZI</name>